<name>A0A368E0Y2_9PROT</name>
<organism evidence="11 12">
    <name type="scientific">PS1 clade bacterium</name>
    <dbReference type="NCBI Taxonomy" id="2175152"/>
    <lineage>
        <taxon>Bacteria</taxon>
        <taxon>Pseudomonadati</taxon>
        <taxon>Pseudomonadota</taxon>
        <taxon>Alphaproteobacteria</taxon>
        <taxon>PS1 clade</taxon>
    </lineage>
</organism>
<evidence type="ECO:0000256" key="3">
    <source>
        <dbReference type="ARBA" id="ARBA00022697"/>
    </source>
</evidence>
<dbReference type="GO" id="GO:0004413">
    <property type="term" value="F:homoserine kinase activity"/>
    <property type="evidence" value="ECO:0007669"/>
    <property type="project" value="UniProtKB-UniRule"/>
</dbReference>
<evidence type="ECO:0000313" key="11">
    <source>
        <dbReference type="EMBL" id="RCL77757.1"/>
    </source>
</evidence>
<dbReference type="AlphaFoldDB" id="A0A368E0Y2"/>
<dbReference type="Pfam" id="PF01636">
    <property type="entry name" value="APH"/>
    <property type="match status" value="1"/>
</dbReference>
<dbReference type="Gene3D" id="3.90.1200.10">
    <property type="match status" value="1"/>
</dbReference>
<keyword evidence="2 8" id="KW-0808">Transferase</keyword>
<dbReference type="InterPro" id="IPR050249">
    <property type="entry name" value="Pseudomonas-type_ThrB"/>
</dbReference>
<keyword evidence="4 8" id="KW-0547">Nucleotide-binding</keyword>
<dbReference type="GO" id="GO:0005524">
    <property type="term" value="F:ATP binding"/>
    <property type="evidence" value="ECO:0007669"/>
    <property type="project" value="UniProtKB-KW"/>
</dbReference>
<dbReference type="NCBIfam" id="TIGR00938">
    <property type="entry name" value="thrB_alt"/>
    <property type="match status" value="1"/>
</dbReference>
<dbReference type="CDD" id="cd05153">
    <property type="entry name" value="HomoserineK_II"/>
    <property type="match status" value="1"/>
</dbReference>
<evidence type="ECO:0000256" key="4">
    <source>
        <dbReference type="ARBA" id="ARBA00022741"/>
    </source>
</evidence>
<evidence type="ECO:0000256" key="7">
    <source>
        <dbReference type="ARBA" id="ARBA00038240"/>
    </source>
</evidence>
<dbReference type="PANTHER" id="PTHR21064:SF6">
    <property type="entry name" value="AMINOGLYCOSIDE PHOSPHOTRANSFERASE DOMAIN-CONTAINING PROTEIN"/>
    <property type="match status" value="1"/>
</dbReference>
<dbReference type="PANTHER" id="PTHR21064">
    <property type="entry name" value="AMINOGLYCOSIDE PHOSPHOTRANSFERASE DOMAIN-CONTAINING PROTEIN-RELATED"/>
    <property type="match status" value="1"/>
</dbReference>
<reference evidence="11 12" key="1">
    <citation type="journal article" date="2018" name="Microbiome">
        <title>Fine metagenomic profile of the Mediterranean stratified and mixed water columns revealed by assembly and recruitment.</title>
        <authorList>
            <person name="Haro-Moreno J.M."/>
            <person name="Lopez-Perez M."/>
            <person name="De La Torre J.R."/>
            <person name="Picazo A."/>
            <person name="Camacho A."/>
            <person name="Rodriguez-Valera F."/>
        </authorList>
    </citation>
    <scope>NUCLEOTIDE SEQUENCE [LARGE SCALE GENOMIC DNA]</scope>
    <source>
        <strain evidence="11">MED-G55</strain>
    </source>
</reference>
<keyword evidence="3 8" id="KW-0791">Threonine biosynthesis</keyword>
<dbReference type="SUPFAM" id="SSF56112">
    <property type="entry name" value="Protein kinase-like (PK-like)"/>
    <property type="match status" value="1"/>
</dbReference>
<evidence type="ECO:0000256" key="6">
    <source>
        <dbReference type="ARBA" id="ARBA00022840"/>
    </source>
</evidence>
<keyword evidence="5 8" id="KW-0418">Kinase</keyword>
<comment type="pathway">
    <text evidence="8">Amino-acid biosynthesis; L-threonine biosynthesis; L-threonine from L-aspartate: step 4/5.</text>
</comment>
<dbReference type="InterPro" id="IPR005280">
    <property type="entry name" value="Homoserine_kinase_II"/>
</dbReference>
<protein>
    <recommendedName>
        <fullName evidence="8 9">Homoserine kinase</fullName>
        <shortName evidence="8">HK</shortName>
        <shortName evidence="8">HSK</shortName>
        <ecNumber evidence="8 9">2.7.1.39</ecNumber>
    </recommendedName>
</protein>
<evidence type="ECO:0000256" key="2">
    <source>
        <dbReference type="ARBA" id="ARBA00022679"/>
    </source>
</evidence>
<evidence type="ECO:0000256" key="8">
    <source>
        <dbReference type="HAMAP-Rule" id="MF_00301"/>
    </source>
</evidence>
<dbReference type="Proteomes" id="UP000252132">
    <property type="component" value="Unassembled WGS sequence"/>
</dbReference>
<evidence type="ECO:0000256" key="1">
    <source>
        <dbReference type="ARBA" id="ARBA00022605"/>
    </source>
</evidence>
<sequence>MAVYTDLTDEQLTDLLSDYDIGSVLSLKGIAEGVENSNFLLTTEQNGHAEKFILTLYEKRVNSDDLPFFINLMSHLAESGLPCPVPVKRKDGSTLSHVAGRPAAIISFLEGLSLRRPEAVHCHALGAGMAEMHLAAQRFDMERMNNLSIDAWPGLYETSRHNADTLHAGLTDLIDGELARLKEHWPNAEAGLPRGIIHADLFADNVFFIGEELSGIIDFYFACTDMLAYDLAIVLNAWCFETDTSFNITKARALMDGYNSVRQLSPAEIEALPVLAAGAAMRFLLTRLHDWFAPQEGALVKPKNPLDYLHRLRFHKKTESAVEYGVEL</sequence>
<accession>A0A368E0Y2</accession>
<comment type="similarity">
    <text evidence="7 8">Belongs to the pseudomonas-type ThrB family.</text>
</comment>
<evidence type="ECO:0000313" key="12">
    <source>
        <dbReference type="Proteomes" id="UP000252132"/>
    </source>
</evidence>
<comment type="catalytic activity">
    <reaction evidence="8">
        <text>L-homoserine + ATP = O-phospho-L-homoserine + ADP + H(+)</text>
        <dbReference type="Rhea" id="RHEA:13985"/>
        <dbReference type="ChEBI" id="CHEBI:15378"/>
        <dbReference type="ChEBI" id="CHEBI:30616"/>
        <dbReference type="ChEBI" id="CHEBI:57476"/>
        <dbReference type="ChEBI" id="CHEBI:57590"/>
        <dbReference type="ChEBI" id="CHEBI:456216"/>
        <dbReference type="EC" id="2.7.1.39"/>
    </reaction>
</comment>
<gene>
    <name evidence="8 11" type="primary">thrB</name>
    <name evidence="11" type="ORF">DBW69_02235</name>
</gene>
<proteinExistence type="inferred from homology"/>
<dbReference type="GO" id="GO:0009088">
    <property type="term" value="P:threonine biosynthetic process"/>
    <property type="evidence" value="ECO:0007669"/>
    <property type="project" value="UniProtKB-UniRule"/>
</dbReference>
<evidence type="ECO:0000256" key="5">
    <source>
        <dbReference type="ARBA" id="ARBA00022777"/>
    </source>
</evidence>
<feature type="domain" description="Aminoglycoside phosphotransferase" evidence="10">
    <location>
        <begin position="27"/>
        <end position="263"/>
    </location>
</feature>
<dbReference type="NCBIfam" id="NF003558">
    <property type="entry name" value="PRK05231.1"/>
    <property type="match status" value="1"/>
</dbReference>
<dbReference type="InterPro" id="IPR011009">
    <property type="entry name" value="Kinase-like_dom_sf"/>
</dbReference>
<keyword evidence="1 8" id="KW-0028">Amino-acid biosynthesis</keyword>
<evidence type="ECO:0000259" key="10">
    <source>
        <dbReference type="Pfam" id="PF01636"/>
    </source>
</evidence>
<dbReference type="HAMAP" id="MF_00301">
    <property type="entry name" value="Homoser_kinase_2"/>
    <property type="match status" value="1"/>
</dbReference>
<comment type="caution">
    <text evidence="11">The sequence shown here is derived from an EMBL/GenBank/DDBJ whole genome shotgun (WGS) entry which is preliminary data.</text>
</comment>
<dbReference type="EMBL" id="QOQF01000005">
    <property type="protein sequence ID" value="RCL77757.1"/>
    <property type="molecule type" value="Genomic_DNA"/>
</dbReference>
<keyword evidence="6 8" id="KW-0067">ATP-binding</keyword>
<dbReference type="UniPathway" id="UPA00050">
    <property type="reaction ID" value="UER00064"/>
</dbReference>
<dbReference type="InterPro" id="IPR002575">
    <property type="entry name" value="Aminoglycoside_PTrfase"/>
</dbReference>
<dbReference type="EC" id="2.7.1.39" evidence="8 9"/>
<dbReference type="Gene3D" id="3.30.200.20">
    <property type="entry name" value="Phosphorylase Kinase, domain 1"/>
    <property type="match status" value="1"/>
</dbReference>
<evidence type="ECO:0000256" key="9">
    <source>
        <dbReference type="NCBIfam" id="TIGR00938"/>
    </source>
</evidence>